<dbReference type="RefSeq" id="WP_057865924.1">
    <property type="nucleotide sequence ID" value="NZ_AZEY01000102.1"/>
</dbReference>
<gene>
    <name evidence="4" type="ORF">FC85_GL001553</name>
</gene>
<name>A0A0R1SAD9_9LACO</name>
<reference evidence="4 5" key="1">
    <citation type="journal article" date="2015" name="Genome Announc.">
        <title>Expanding the biotechnology potential of lactobacilli through comparative genomics of 213 strains and associated genera.</title>
        <authorList>
            <person name="Sun Z."/>
            <person name="Harris H.M."/>
            <person name="McCann A."/>
            <person name="Guo C."/>
            <person name="Argimon S."/>
            <person name="Zhang W."/>
            <person name="Yang X."/>
            <person name="Jeffery I.B."/>
            <person name="Cooney J.C."/>
            <person name="Kagawa T.F."/>
            <person name="Liu W."/>
            <person name="Song Y."/>
            <person name="Salvetti E."/>
            <person name="Wrobel A."/>
            <person name="Rasinkangas P."/>
            <person name="Parkhill J."/>
            <person name="Rea M.C."/>
            <person name="O'Sullivan O."/>
            <person name="Ritari J."/>
            <person name="Douillard F.P."/>
            <person name="Paul Ross R."/>
            <person name="Yang R."/>
            <person name="Briner A.E."/>
            <person name="Felis G.E."/>
            <person name="de Vos W.M."/>
            <person name="Barrangou R."/>
            <person name="Klaenhammer T.R."/>
            <person name="Caufield P.W."/>
            <person name="Cui Y."/>
            <person name="Zhang H."/>
            <person name="O'Toole P.W."/>
        </authorList>
    </citation>
    <scope>NUCLEOTIDE SEQUENCE [LARGE SCALE GENOMIC DNA]</scope>
    <source>
        <strain evidence="4 5">DSM 14421</strain>
    </source>
</reference>
<feature type="chain" id="PRO_5006410426" description="Bacterial Ig domain-containing protein" evidence="2">
    <location>
        <begin position="26"/>
        <end position="241"/>
    </location>
</feature>
<organism evidence="4 5">
    <name type="scientific">Lentilactobacillus diolivorans DSM 14421</name>
    <dbReference type="NCBI Taxonomy" id="1423739"/>
    <lineage>
        <taxon>Bacteria</taxon>
        <taxon>Bacillati</taxon>
        <taxon>Bacillota</taxon>
        <taxon>Bacilli</taxon>
        <taxon>Lactobacillales</taxon>
        <taxon>Lactobacillaceae</taxon>
        <taxon>Lentilactobacillus</taxon>
    </lineage>
</organism>
<dbReference type="InterPro" id="IPR013783">
    <property type="entry name" value="Ig-like_fold"/>
</dbReference>
<dbReference type="InterPro" id="IPR041498">
    <property type="entry name" value="Big_6"/>
</dbReference>
<dbReference type="EMBL" id="AZEY01000102">
    <property type="protein sequence ID" value="KRL63570.1"/>
    <property type="molecule type" value="Genomic_DNA"/>
</dbReference>
<dbReference type="Gene3D" id="2.60.40.10">
    <property type="entry name" value="Immunoglobulins"/>
    <property type="match status" value="1"/>
</dbReference>
<evidence type="ECO:0000256" key="1">
    <source>
        <dbReference type="SAM" id="Coils"/>
    </source>
</evidence>
<accession>A0A0R1SAD9</accession>
<feature type="signal peptide" evidence="2">
    <location>
        <begin position="1"/>
        <end position="25"/>
    </location>
</feature>
<protein>
    <recommendedName>
        <fullName evidence="3">Bacterial Ig domain-containing protein</fullName>
    </recommendedName>
</protein>
<proteinExistence type="predicted"/>
<evidence type="ECO:0000259" key="3">
    <source>
        <dbReference type="Pfam" id="PF17936"/>
    </source>
</evidence>
<evidence type="ECO:0000313" key="5">
    <source>
        <dbReference type="Proteomes" id="UP000052013"/>
    </source>
</evidence>
<comment type="caution">
    <text evidence="4">The sequence shown here is derived from an EMBL/GenBank/DDBJ whole genome shotgun (WGS) entry which is preliminary data.</text>
</comment>
<feature type="coiled-coil region" evidence="1">
    <location>
        <begin position="176"/>
        <end position="241"/>
    </location>
</feature>
<sequence>MKKYASLIATAGMLLSMGMPVVTFASQKLALSATVKPITNSMTSISGKATQGTTVKIYSNGSYKAKAKTKSNGKFKINLKAPLSTIGLYQLQISKVGFKPITKSFTVGPTDYSSQINPLKSQLADAQTQLVGVQNQIDSMQSSVQSLSSSSSLSALQSELKAVQSSLSSSTDPTANASYQQTITDLQNQINNYNSSMNAAGYKPIIYQVQYQDLEQQAVTLQQQINKLQDQIQKLQDLSVQ</sequence>
<keyword evidence="2" id="KW-0732">Signal</keyword>
<evidence type="ECO:0000313" key="4">
    <source>
        <dbReference type="EMBL" id="KRL63570.1"/>
    </source>
</evidence>
<feature type="domain" description="Bacterial Ig" evidence="3">
    <location>
        <begin position="34"/>
        <end position="82"/>
    </location>
</feature>
<keyword evidence="1" id="KW-0175">Coiled coil</keyword>
<dbReference type="Gene3D" id="1.10.287.1490">
    <property type="match status" value="1"/>
</dbReference>
<evidence type="ECO:0000256" key="2">
    <source>
        <dbReference type="SAM" id="SignalP"/>
    </source>
</evidence>
<dbReference type="Pfam" id="PF17936">
    <property type="entry name" value="Big_6"/>
    <property type="match status" value="1"/>
</dbReference>
<dbReference type="PATRIC" id="fig|1423739.3.peg.1628"/>
<dbReference type="Proteomes" id="UP000052013">
    <property type="component" value="Unassembled WGS sequence"/>
</dbReference>
<dbReference type="SUPFAM" id="SSF49478">
    <property type="entry name" value="Cna protein B-type domain"/>
    <property type="match status" value="1"/>
</dbReference>
<dbReference type="AlphaFoldDB" id="A0A0R1SAD9"/>